<evidence type="ECO:0000256" key="6">
    <source>
        <dbReference type="ARBA" id="ARBA00047188"/>
    </source>
</evidence>
<evidence type="ECO:0000259" key="8">
    <source>
        <dbReference type="PROSITE" id="PS50995"/>
    </source>
</evidence>
<dbReference type="PROSITE" id="PS50995">
    <property type="entry name" value="HTH_MARR_2"/>
    <property type="match status" value="1"/>
</dbReference>
<dbReference type="GO" id="GO:0003677">
    <property type="term" value="F:DNA binding"/>
    <property type="evidence" value="ECO:0007669"/>
    <property type="project" value="UniProtKB-KW"/>
</dbReference>
<keyword evidence="2" id="KW-0805">Transcription regulation</keyword>
<dbReference type="GO" id="GO:0003700">
    <property type="term" value="F:DNA-binding transcription factor activity"/>
    <property type="evidence" value="ECO:0007669"/>
    <property type="project" value="InterPro"/>
</dbReference>
<dbReference type="Proteomes" id="UP000430508">
    <property type="component" value="Chromosome"/>
</dbReference>
<evidence type="ECO:0000256" key="3">
    <source>
        <dbReference type="ARBA" id="ARBA00023125"/>
    </source>
</evidence>
<sequence>MDAEKLLMEDTLFQFIDRIRPLISNELWANILLNVTKNELLVLLLLYRQEDVTMSQVAQYLRVPLNTATGIISRMEKQTLLSRERNEDDKRVVTIRLSASGRNQIRQILTTFRQYGQKVLSELTSEETALIFTIIEKVISVMQKEQFQAMNSPAQTIRKIIIE</sequence>
<dbReference type="Gene3D" id="1.10.10.10">
    <property type="entry name" value="Winged helix-like DNA-binding domain superfamily/Winged helix DNA-binding domain"/>
    <property type="match status" value="1"/>
</dbReference>
<gene>
    <name evidence="9" type="ORF">GQ588_04020</name>
</gene>
<dbReference type="AlphaFoldDB" id="A0A857DH76"/>
<dbReference type="InterPro" id="IPR036390">
    <property type="entry name" value="WH_DNA-bd_sf"/>
</dbReference>
<comment type="subcellular location">
    <subcellularLocation>
        <location evidence="1">Cytoplasm</location>
    </subcellularLocation>
</comment>
<evidence type="ECO:0000256" key="1">
    <source>
        <dbReference type="ARBA" id="ARBA00004496"/>
    </source>
</evidence>
<dbReference type="InterPro" id="IPR036388">
    <property type="entry name" value="WH-like_DNA-bd_sf"/>
</dbReference>
<proteinExistence type="inferred from homology"/>
<accession>A0A857DH76</accession>
<dbReference type="EMBL" id="CP046996">
    <property type="protein sequence ID" value="QGZ99868.1"/>
    <property type="molecule type" value="Genomic_DNA"/>
</dbReference>
<dbReference type="InterPro" id="IPR000835">
    <property type="entry name" value="HTH_MarR-typ"/>
</dbReference>
<reference evidence="9 10" key="1">
    <citation type="submission" date="2019-12" db="EMBL/GenBank/DDBJ databases">
        <title>Sequence classification of anaerobic respiratory reductive dehalogenases: First we see many, then we see few.</title>
        <authorList>
            <person name="Molenda O."/>
            <person name="Puentes Jacome L.A."/>
            <person name="Cao X."/>
            <person name="Nesbo C.L."/>
            <person name="Tang S."/>
            <person name="Morson N."/>
            <person name="Patron J."/>
            <person name="Lomheim L."/>
            <person name="Wishart D.S."/>
            <person name="Edwards E.A."/>
        </authorList>
    </citation>
    <scope>NUCLEOTIDE SEQUENCE [LARGE SCALE GENOMIC DNA]</scope>
    <source>
        <strain evidence="9 10">12DCA</strain>
    </source>
</reference>
<dbReference type="InterPro" id="IPR055166">
    <property type="entry name" value="Transc_reg_Sar_Rot_HTH"/>
</dbReference>
<evidence type="ECO:0000313" key="9">
    <source>
        <dbReference type="EMBL" id="QGZ99868.1"/>
    </source>
</evidence>
<name>A0A857DH76_9FIRM</name>
<dbReference type="PRINTS" id="PR00598">
    <property type="entry name" value="HTHMARR"/>
</dbReference>
<feature type="domain" description="HTH marR-type" evidence="8">
    <location>
        <begin position="9"/>
        <end position="140"/>
    </location>
</feature>
<evidence type="ECO:0000256" key="4">
    <source>
        <dbReference type="ARBA" id="ARBA00023163"/>
    </source>
</evidence>
<dbReference type="PANTHER" id="PTHR42756:SF1">
    <property type="entry name" value="TRANSCRIPTIONAL REPRESSOR OF EMRAB OPERON"/>
    <property type="match status" value="1"/>
</dbReference>
<dbReference type="RefSeq" id="WP_019226201.1">
    <property type="nucleotide sequence ID" value="NZ_CP046996.1"/>
</dbReference>
<protein>
    <recommendedName>
        <fullName evidence="6">HTH-type transcriptional regulator SarZ</fullName>
    </recommendedName>
    <alternativeName>
        <fullName evidence="7">Staphylococcal accessory regulator Z</fullName>
    </alternativeName>
</protein>
<evidence type="ECO:0000256" key="7">
    <source>
        <dbReference type="ARBA" id="ARBA00047207"/>
    </source>
</evidence>
<dbReference type="SUPFAM" id="SSF46785">
    <property type="entry name" value="Winged helix' DNA-binding domain"/>
    <property type="match status" value="1"/>
</dbReference>
<comment type="similarity">
    <text evidence="5">Belongs to the SarZ family.</text>
</comment>
<evidence type="ECO:0000313" key="10">
    <source>
        <dbReference type="Proteomes" id="UP000430508"/>
    </source>
</evidence>
<dbReference type="SMART" id="SM00347">
    <property type="entry name" value="HTH_MARR"/>
    <property type="match status" value="1"/>
</dbReference>
<evidence type="ECO:0000256" key="5">
    <source>
        <dbReference type="ARBA" id="ARBA00046337"/>
    </source>
</evidence>
<keyword evidence="4" id="KW-0804">Transcription</keyword>
<evidence type="ECO:0000256" key="2">
    <source>
        <dbReference type="ARBA" id="ARBA00023015"/>
    </source>
</evidence>
<dbReference type="Pfam" id="PF22381">
    <property type="entry name" value="Staph_reg_Sar_Rot"/>
    <property type="match status" value="1"/>
</dbReference>
<organism evidence="9 10">
    <name type="scientific">Dehalobacter restrictus</name>
    <dbReference type="NCBI Taxonomy" id="55583"/>
    <lineage>
        <taxon>Bacteria</taxon>
        <taxon>Bacillati</taxon>
        <taxon>Bacillota</taxon>
        <taxon>Clostridia</taxon>
        <taxon>Eubacteriales</taxon>
        <taxon>Desulfitobacteriaceae</taxon>
        <taxon>Dehalobacter</taxon>
    </lineage>
</organism>
<dbReference type="PANTHER" id="PTHR42756">
    <property type="entry name" value="TRANSCRIPTIONAL REGULATOR, MARR"/>
    <property type="match status" value="1"/>
</dbReference>
<keyword evidence="3" id="KW-0238">DNA-binding</keyword>